<comment type="caution">
    <text evidence="3">The sequence shown here is derived from an EMBL/GenBank/DDBJ whole genome shotgun (WGS) entry which is preliminary data.</text>
</comment>
<evidence type="ECO:0000256" key="2">
    <source>
        <dbReference type="SAM" id="MobiDB-lite"/>
    </source>
</evidence>
<evidence type="ECO:0000256" key="1">
    <source>
        <dbReference type="SAM" id="Coils"/>
    </source>
</evidence>
<gene>
    <name evidence="3" type="ORF">FHS57_002082</name>
</gene>
<dbReference type="AlphaFoldDB" id="A0A7W5ZLS5"/>
<sequence>MKNIPYLLTIWIFLILPTHIHSQGKKSKTTNKPSPCVDDCKIIMKCECDIFNQNYLGNREHFIRFNQKGQLVGDMPSIFRKGDKLFFAIEGPDFTNSPLQKKIKEYKDKLGKIKYKNLSIESQLLFPDSTAFEEYKKSISSYLPQIDKIDINSIYTLSVQWQEKKNCPKTDTLTFDITKAPCDSVAISKVFEVPCDLDEAQVGFTLTRQNIDNILMASYLKENKDCYGQWGQYAPNFNKVKNDFIKKAKVIDDSLHAFDYSVLMGTVKDSLPSENLQKLLKDNNNLTTVNTYLEKALLNVPENKEWMKKWLWLTGLNTPAMNPFDKIKIDNNSILNVDKELAATQRRIDAIGLVIKNSQLSDNNDKIIKKYLNELDTLQQKVVELTDKKKDLTNRKEAYEKWLIEREISSNLLYAGTLFVSEAEQINWMPHYNALNNYRLSNAPNSIPSVVADIDAVRPLVFNLRRGTKAFAEETVTPFTLTTPITDAFNAWGKLFDGILAQANNVGSSVAATNVILANLSNKEKIVNDELEAKRKSLDNVKISFETTKTLATFTDNSGTTVPQQTFRMSEIESPNSQQKKPNKKITEDAEKIKKASINNSKEQINAIRTLGEITKTSLIESIESYQLLKQDTIKLYKERAEIKQKKKLLEVFLQSRQRFSFATAQLKWLNAQTNPPLQINVKPNTDTLYHTDWAEAREIKEKKGAVIIGYDLSVSDGKTATKVVKNASYKQYDLPRFWYGVGLAYIPKPRYTSVYDETKGLFVNNAEPQQLDIVVGAKIYLFKPMNQMRTCKLAKYTHYGKCYDYLRGNGHINRLSMFVGLGVRYKFLRNYFVGLGYDIIPGININAGYNFYFKRSYEIENGKLLNSYERLASGGVYYSITTDVEVFKRLVQLINPF</sequence>
<keyword evidence="4" id="KW-1185">Reference proteome</keyword>
<keyword evidence="1" id="KW-0175">Coiled coil</keyword>
<feature type="compositionally biased region" description="Polar residues" evidence="2">
    <location>
        <begin position="556"/>
        <end position="580"/>
    </location>
</feature>
<evidence type="ECO:0000313" key="3">
    <source>
        <dbReference type="EMBL" id="MBB3838077.1"/>
    </source>
</evidence>
<dbReference type="EMBL" id="JACIBY010000004">
    <property type="protein sequence ID" value="MBB3838077.1"/>
    <property type="molecule type" value="Genomic_DNA"/>
</dbReference>
<organism evidence="3 4">
    <name type="scientific">Runella defluvii</name>
    <dbReference type="NCBI Taxonomy" id="370973"/>
    <lineage>
        <taxon>Bacteria</taxon>
        <taxon>Pseudomonadati</taxon>
        <taxon>Bacteroidota</taxon>
        <taxon>Cytophagia</taxon>
        <taxon>Cytophagales</taxon>
        <taxon>Spirosomataceae</taxon>
        <taxon>Runella</taxon>
    </lineage>
</organism>
<feature type="coiled-coil region" evidence="1">
    <location>
        <begin position="368"/>
        <end position="395"/>
    </location>
</feature>
<evidence type="ECO:0000313" key="4">
    <source>
        <dbReference type="Proteomes" id="UP000541352"/>
    </source>
</evidence>
<reference evidence="3 4" key="1">
    <citation type="submission" date="2020-08" db="EMBL/GenBank/DDBJ databases">
        <title>Genomic Encyclopedia of Type Strains, Phase IV (KMG-IV): sequencing the most valuable type-strain genomes for metagenomic binning, comparative biology and taxonomic classification.</title>
        <authorList>
            <person name="Goeker M."/>
        </authorList>
    </citation>
    <scope>NUCLEOTIDE SEQUENCE [LARGE SCALE GENOMIC DNA]</scope>
    <source>
        <strain evidence="3 4">DSM 17976</strain>
    </source>
</reference>
<proteinExistence type="predicted"/>
<protein>
    <submittedName>
        <fullName evidence="3">Uncharacterized protein</fullName>
    </submittedName>
</protein>
<accession>A0A7W5ZLS5</accession>
<feature type="region of interest" description="Disordered" evidence="2">
    <location>
        <begin position="556"/>
        <end position="589"/>
    </location>
</feature>
<dbReference type="Proteomes" id="UP000541352">
    <property type="component" value="Unassembled WGS sequence"/>
</dbReference>
<name>A0A7W5ZLS5_9BACT</name>